<dbReference type="GO" id="GO:0016020">
    <property type="term" value="C:membrane"/>
    <property type="evidence" value="ECO:0007669"/>
    <property type="project" value="GOC"/>
</dbReference>
<dbReference type="InterPro" id="IPR007577">
    <property type="entry name" value="GlycoTrfase_DXD_sugar-bd_CS"/>
</dbReference>
<reference evidence="2 3" key="1">
    <citation type="submission" date="2016-10" db="EMBL/GenBank/DDBJ databases">
        <authorList>
            <person name="de Groot N.N."/>
        </authorList>
    </citation>
    <scope>NUCLEOTIDE SEQUENCE [LARGE SCALE GENOMIC DNA]</scope>
    <source>
        <strain evidence="2 3">DSM 527</strain>
    </source>
</reference>
<accession>A0A1G7LR17</accession>
<dbReference type="Pfam" id="PF04488">
    <property type="entry name" value="Gly_transf_sug"/>
    <property type="match status" value="1"/>
</dbReference>
<protein>
    <submittedName>
        <fullName evidence="2">Glycosyltransferase sugar-binding region containing DXD motif-containing protein</fullName>
    </submittedName>
</protein>
<proteinExistence type="predicted"/>
<organism evidence="2 3">
    <name type="scientific">Chitinophaga filiformis</name>
    <name type="common">Myxococcus filiformis</name>
    <name type="synonym">Flexibacter filiformis</name>
    <dbReference type="NCBI Taxonomy" id="104663"/>
    <lineage>
        <taxon>Bacteria</taxon>
        <taxon>Pseudomonadati</taxon>
        <taxon>Bacteroidota</taxon>
        <taxon>Chitinophagia</taxon>
        <taxon>Chitinophagales</taxon>
        <taxon>Chitinophagaceae</taxon>
        <taxon>Chitinophaga</taxon>
    </lineage>
</organism>
<dbReference type="GO" id="GO:0051999">
    <property type="term" value="P:mannosyl-inositol phosphorylceramide biosynthetic process"/>
    <property type="evidence" value="ECO:0007669"/>
    <property type="project" value="TreeGrafter"/>
</dbReference>
<gene>
    <name evidence="2" type="ORF">SAMN04488121_102158</name>
</gene>
<dbReference type="OrthoDB" id="9802987at2"/>
<dbReference type="SUPFAM" id="SSF53448">
    <property type="entry name" value="Nucleotide-diphospho-sugar transferases"/>
    <property type="match status" value="1"/>
</dbReference>
<dbReference type="GO" id="GO:0000030">
    <property type="term" value="F:mannosyltransferase activity"/>
    <property type="evidence" value="ECO:0007669"/>
    <property type="project" value="TreeGrafter"/>
</dbReference>
<dbReference type="EMBL" id="FNBN01000002">
    <property type="protein sequence ID" value="SDF51957.1"/>
    <property type="molecule type" value="Genomic_DNA"/>
</dbReference>
<evidence type="ECO:0000313" key="3">
    <source>
        <dbReference type="Proteomes" id="UP000199045"/>
    </source>
</evidence>
<dbReference type="InterPro" id="IPR051706">
    <property type="entry name" value="Glycosyltransferase_domain"/>
</dbReference>
<evidence type="ECO:0000256" key="1">
    <source>
        <dbReference type="ARBA" id="ARBA00022679"/>
    </source>
</evidence>
<dbReference type="Gene3D" id="3.90.550.20">
    <property type="match status" value="1"/>
</dbReference>
<dbReference type="InterPro" id="IPR029044">
    <property type="entry name" value="Nucleotide-diphossugar_trans"/>
</dbReference>
<dbReference type="AlphaFoldDB" id="A0A1G7LR17"/>
<keyword evidence="1 2" id="KW-0808">Transferase</keyword>
<dbReference type="STRING" id="104663.SAMN04488121_102158"/>
<name>A0A1G7LR17_CHIFI</name>
<evidence type="ECO:0000313" key="2">
    <source>
        <dbReference type="EMBL" id="SDF51957.1"/>
    </source>
</evidence>
<dbReference type="RefSeq" id="WP_089830297.1">
    <property type="nucleotide sequence ID" value="NZ_FNBN01000002.1"/>
</dbReference>
<dbReference type="Proteomes" id="UP000199045">
    <property type="component" value="Unassembled WGS sequence"/>
</dbReference>
<dbReference type="PANTHER" id="PTHR32385">
    <property type="entry name" value="MANNOSYL PHOSPHORYLINOSITOL CERAMIDE SYNTHASE"/>
    <property type="match status" value="1"/>
</dbReference>
<dbReference type="PANTHER" id="PTHR32385:SF23">
    <property type="entry name" value="NUCLEOTIDE-DIPHOSPHO-SUGAR TRANSFERASE"/>
    <property type="match status" value="1"/>
</dbReference>
<sequence length="209" mass="24282">MVTQLLHQIVGPKTNPLIDQCLSSWKVIKDYGFEIRTWNDDTLEEFIDTHYSWALQAFRNARNHAEAADIARYLLVHHSGGIYMDWDVELLIPEQFFTLLERTPQGFLVIDPANGTLASEAFSAEKNEAYLLDLVTDIVHLYNSNERDNMGTPQYSGPFRMRDSLVNSCTAQLLLPVKEVFAYDYTEIREMPDREISQPLIHYWIHSWI</sequence>